<feature type="domain" description="Phospholipid/glycerol acyltransferase" evidence="3">
    <location>
        <begin position="49"/>
        <end position="275"/>
    </location>
</feature>
<keyword evidence="2" id="KW-0472">Membrane</keyword>
<evidence type="ECO:0000313" key="4">
    <source>
        <dbReference type="EMBL" id="CAD9307324.1"/>
    </source>
</evidence>
<dbReference type="GO" id="GO:0016287">
    <property type="term" value="F:glycerone-phosphate O-acyltransferase activity"/>
    <property type="evidence" value="ECO:0007669"/>
    <property type="project" value="TreeGrafter"/>
</dbReference>
<evidence type="ECO:0000259" key="3">
    <source>
        <dbReference type="SMART" id="SM00563"/>
    </source>
</evidence>
<feature type="transmembrane region" description="Helical" evidence="2">
    <location>
        <begin position="422"/>
        <end position="446"/>
    </location>
</feature>
<dbReference type="GO" id="GO:0004366">
    <property type="term" value="F:glycerol-3-phosphate O-acyltransferase activity"/>
    <property type="evidence" value="ECO:0007669"/>
    <property type="project" value="TreeGrafter"/>
</dbReference>
<evidence type="ECO:0000256" key="1">
    <source>
        <dbReference type="SAM" id="MobiDB-lite"/>
    </source>
</evidence>
<dbReference type="EMBL" id="HBGL01014481">
    <property type="protein sequence ID" value="CAD9307324.1"/>
    <property type="molecule type" value="Transcribed_RNA"/>
</dbReference>
<gene>
    <name evidence="4" type="ORF">SSP0437_LOCUS11330</name>
</gene>
<sequence>MNYVLSYFAFLFVKFLSYTIAHCFFSHIEVSGSLWKHEQVINDRRKMGTIYIANHSNQFHDAALLLVTVDSFLGIHSFWQSARISFICAAVTLRKKLIGGLAAASGAIGVERPQDVTTAGVGVIVGLDVREDDVSTLVVRGRGSNFTSTLLPGAQIRIDGCHKVIRIAEVMDDERALATTAGLDAATVTSIVSHVGSAEGRKYTVIPKLNHRAMFTQVWDLLGAAHGSLGVFPEGGSTDNTDLLPLKAGVAIMALGSVAKHRQPVRIIPVGLNYSDRAKFRSTVLVQYGVPMVVEYDDAVRDYLAGGEARNRAVTTLLAKIESSLRDVIVTCPDRDTRALIKLCRRLYVPPDSDLSVTHYLELERRFATGIATFSDHPSVQALKEQGFAYMAKLRLLGIRDSQLDKVDPSYNGSVTRLSLRIAWIMLLILVGGPLLFVGLPIAVYARTVSRRKAREAAARSTVKIDGMDVIASQKVLVSLVTVPLYYSAIALYLLVRGFPSVVREALPALHFSLPVLAATLVFLTVKALPLGELIVAQARLVIPLLRGLVSGSYAEEFRMLRQERAELRNEITQLVEQLGPVLIPDFDKTRIISAEAIALHLAQQHARERKDSGDFYVEGLDRLLGMELGDDEERLLLSSSGEMEKPTSVFSNPFKKRFRRGTDEERPSNHSVRSGSEDTLLAEGDIIVQ</sequence>
<feature type="transmembrane region" description="Helical" evidence="2">
    <location>
        <begin position="476"/>
        <end position="496"/>
    </location>
</feature>
<dbReference type="SUPFAM" id="SSF69593">
    <property type="entry name" value="Glycerol-3-phosphate (1)-acyltransferase"/>
    <property type="match status" value="1"/>
</dbReference>
<proteinExistence type="predicted"/>
<dbReference type="InterPro" id="IPR002123">
    <property type="entry name" value="Plipid/glycerol_acylTrfase"/>
</dbReference>
<name>A0A7S1YL07_9EUKA</name>
<organism evidence="4">
    <name type="scientific">Sexangularia sp. CB-2014</name>
    <dbReference type="NCBI Taxonomy" id="1486929"/>
    <lineage>
        <taxon>Eukaryota</taxon>
        <taxon>Amoebozoa</taxon>
        <taxon>Tubulinea</taxon>
        <taxon>Elardia</taxon>
        <taxon>Arcellinida</taxon>
        <taxon>Arcellinida incertae sedis</taxon>
        <taxon>Sexangularia</taxon>
    </lineage>
</organism>
<keyword evidence="2" id="KW-1133">Transmembrane helix</keyword>
<dbReference type="SMART" id="SM00563">
    <property type="entry name" value="PlsC"/>
    <property type="match status" value="1"/>
</dbReference>
<keyword evidence="2" id="KW-0812">Transmembrane</keyword>
<feature type="transmembrane region" description="Helical" evidence="2">
    <location>
        <begin position="516"/>
        <end position="537"/>
    </location>
</feature>
<reference evidence="4" key="1">
    <citation type="submission" date="2021-01" db="EMBL/GenBank/DDBJ databases">
        <authorList>
            <person name="Corre E."/>
            <person name="Pelletier E."/>
            <person name="Niang G."/>
            <person name="Scheremetjew M."/>
            <person name="Finn R."/>
            <person name="Kale V."/>
            <person name="Holt S."/>
            <person name="Cochrane G."/>
            <person name="Meng A."/>
            <person name="Brown T."/>
            <person name="Cohen L."/>
        </authorList>
    </citation>
    <scope>NUCLEOTIDE SEQUENCE</scope>
    <source>
        <strain evidence="4">ATCC 50979</strain>
    </source>
</reference>
<evidence type="ECO:0000256" key="2">
    <source>
        <dbReference type="SAM" id="Phobius"/>
    </source>
</evidence>
<dbReference type="GO" id="GO:0008654">
    <property type="term" value="P:phospholipid biosynthetic process"/>
    <property type="evidence" value="ECO:0007669"/>
    <property type="project" value="TreeGrafter"/>
</dbReference>
<accession>A0A7S1YL07</accession>
<dbReference type="PANTHER" id="PTHR31605:SF0">
    <property type="entry name" value="GLYCEROL-3-PHOSPHATE O-ACYLTRANSFERASE 1"/>
    <property type="match status" value="1"/>
</dbReference>
<dbReference type="PANTHER" id="PTHR31605">
    <property type="entry name" value="GLYCEROL-3-PHOSPHATE O-ACYLTRANSFERASE 1"/>
    <property type="match status" value="1"/>
</dbReference>
<feature type="region of interest" description="Disordered" evidence="1">
    <location>
        <begin position="645"/>
        <end position="678"/>
    </location>
</feature>
<dbReference type="AlphaFoldDB" id="A0A7S1YL07"/>
<dbReference type="InterPro" id="IPR052744">
    <property type="entry name" value="GPAT/DAPAT"/>
</dbReference>
<protein>
    <recommendedName>
        <fullName evidence="3">Phospholipid/glycerol acyltransferase domain-containing protein</fullName>
    </recommendedName>
</protein>